<keyword evidence="1" id="KW-0175">Coiled coil</keyword>
<gene>
    <name evidence="3" type="ORF">PPRIM_AZ9-3.1.T0270271</name>
</gene>
<sequence length="385" mass="44874">MHPKNSTPNFNVDKQSINKNSCPNRSVQNLSVYDDYQYKKVIPKLDSKDQMFHSHIFDSTENLKQQIIDLQKQIKIKELSNEQLANALFQQQQKYEELKIVYIKAEEEKKNVQKQIKEHVEKNEFNQFDMKQQQEINTLFQNENTQLKLAAVKLKDTILKLQCENKQLKEQIEALMNNPLSCERKGSSRLSFDYLLNDADQTQPIQGNSGSTLQNCEKNCICSKKLLYQQAEIKKYQNQLFEKDQLIIKLTQQNNVLQKAQMKIQKCQKKQNLFGTPEIELAKQDPILIQDDSNDTSRQLNTYLSDKKFNNISNAQESQMPLKTSSSAKSVLINKSKREVEQIYKKMNQSALFTASLFSTMLDYKHLHENSSQIRSTGFNQVKQL</sequence>
<keyword evidence="4" id="KW-1185">Reference proteome</keyword>
<dbReference type="Proteomes" id="UP000688137">
    <property type="component" value="Unassembled WGS sequence"/>
</dbReference>
<evidence type="ECO:0000256" key="1">
    <source>
        <dbReference type="SAM" id="Coils"/>
    </source>
</evidence>
<evidence type="ECO:0000313" key="4">
    <source>
        <dbReference type="Proteomes" id="UP000688137"/>
    </source>
</evidence>
<evidence type="ECO:0000313" key="3">
    <source>
        <dbReference type="EMBL" id="CAD8058537.1"/>
    </source>
</evidence>
<feature type="coiled-coil region" evidence="1">
    <location>
        <begin position="60"/>
        <end position="123"/>
    </location>
</feature>
<comment type="caution">
    <text evidence="3">The sequence shown here is derived from an EMBL/GenBank/DDBJ whole genome shotgun (WGS) entry which is preliminary data.</text>
</comment>
<proteinExistence type="predicted"/>
<dbReference type="OMA" id="MNNPLSC"/>
<evidence type="ECO:0000256" key="2">
    <source>
        <dbReference type="SAM" id="MobiDB-lite"/>
    </source>
</evidence>
<dbReference type="EMBL" id="CAJJDM010000026">
    <property type="protein sequence ID" value="CAD8058537.1"/>
    <property type="molecule type" value="Genomic_DNA"/>
</dbReference>
<dbReference type="AlphaFoldDB" id="A0A8S1KUM8"/>
<protein>
    <submittedName>
        <fullName evidence="3">Uncharacterized protein</fullName>
    </submittedName>
</protein>
<feature type="coiled-coil region" evidence="1">
    <location>
        <begin position="151"/>
        <end position="178"/>
    </location>
</feature>
<organism evidence="3 4">
    <name type="scientific">Paramecium primaurelia</name>
    <dbReference type="NCBI Taxonomy" id="5886"/>
    <lineage>
        <taxon>Eukaryota</taxon>
        <taxon>Sar</taxon>
        <taxon>Alveolata</taxon>
        <taxon>Ciliophora</taxon>
        <taxon>Intramacronucleata</taxon>
        <taxon>Oligohymenophorea</taxon>
        <taxon>Peniculida</taxon>
        <taxon>Parameciidae</taxon>
        <taxon>Paramecium</taxon>
    </lineage>
</organism>
<reference evidence="3" key="1">
    <citation type="submission" date="2021-01" db="EMBL/GenBank/DDBJ databases">
        <authorList>
            <consortium name="Genoscope - CEA"/>
            <person name="William W."/>
        </authorList>
    </citation>
    <scope>NUCLEOTIDE SEQUENCE</scope>
</reference>
<name>A0A8S1KUM8_PARPR</name>
<feature type="region of interest" description="Disordered" evidence="2">
    <location>
        <begin position="1"/>
        <end position="24"/>
    </location>
</feature>
<accession>A0A8S1KUM8</accession>